<protein>
    <submittedName>
        <fullName evidence="5">Serine hydrolase</fullName>
    </submittedName>
</protein>
<comment type="caution">
    <text evidence="5">The sequence shown here is derived from an EMBL/GenBank/DDBJ whole genome shotgun (WGS) entry which is preliminary data.</text>
</comment>
<sequence>MKKMVSVLMTAALFAIPVTPALAQTNNDTVKEKAQGLASKIVSDYGVSGLQYAIMDHGSIVLSDSAGVYDKATKDPITKDTMFGIGSVSKVYVSAATMMLADSNKIDIDKPLITYIKDFKMADERYKEITPRMLMNHSSGLYGSHYGNSMLFDDNDTKNHDELLVRLQSESLKADPGESSVYCNDGFQLLEILIERVSGLSYSEFLETYISKPLHLSSTKTPLDPFDRGKLAKTYFPTMEQAVPVENVNVIGAGGIYSTAEELSQFAEVLIGNRTDILSEKSAKSMQSHEYRNGVWVSEETNTLNYGLGWDAVRLAPFSDYGITALSKGGDSPMYHAALTTLPEHDISIAVLSSGGSSLVNSIFASHVLLEYEKAKGMIKELLPEKTFEPSLKVEMPSNLLSYSGLYGSVGKTVNLEIKNGEIELPALTGALKRIPAQKYVYTGNGQFKNKDGNVAISFDQPKNGKTYLKLNSYMNIPGLGQTVMATYEYQKLDLNPLNQTTKTVWEKRNGKHYYALDEKITSLSYLSPLLDKHISVDIDHGYASGTKIVDENKAVNAFDIPIMNGTDAFDLNFYIENHNEYLKIDGQSYISEDAIQPIYEGNDSFCIIPSGGQAVWYKIDEKSANRVMNVETPVSGGFAVYDKDGMVVDFSKASNNHSVVLPEGGMIVFGGNAGDIFKINLKNK</sequence>
<keyword evidence="2" id="KW-0472">Membrane</keyword>
<dbReference type="OrthoDB" id="9797709at2"/>
<feature type="signal peptide" evidence="3">
    <location>
        <begin position="1"/>
        <end position="23"/>
    </location>
</feature>
<dbReference type="InterPro" id="IPR001466">
    <property type="entry name" value="Beta-lactam-related"/>
</dbReference>
<proteinExistence type="predicted"/>
<reference evidence="6" key="1">
    <citation type="submission" date="2016-07" db="EMBL/GenBank/DDBJ databases">
        <authorList>
            <person name="Florea S."/>
            <person name="Webb J.S."/>
            <person name="Jaromczyk J."/>
            <person name="Schardl C.L."/>
        </authorList>
    </citation>
    <scope>NUCLEOTIDE SEQUENCE [LARGE SCALE GENOMIC DNA]</scope>
    <source>
        <strain evidence="6">CY1</strain>
    </source>
</reference>
<evidence type="ECO:0000313" key="5">
    <source>
        <dbReference type="EMBL" id="OPH53555.1"/>
    </source>
</evidence>
<keyword evidence="6" id="KW-1185">Reference proteome</keyword>
<accession>A0A1V4HFM7</accession>
<name>A0A1V4HFM7_9BACL</name>
<dbReference type="RefSeq" id="WP_079415823.1">
    <property type="nucleotide sequence ID" value="NZ_MBTG01000023.1"/>
</dbReference>
<dbReference type="Pfam" id="PF00144">
    <property type="entry name" value="Beta-lactamase"/>
    <property type="match status" value="1"/>
</dbReference>
<gene>
    <name evidence="5" type="ORF">BC351_06745</name>
</gene>
<keyword evidence="3" id="KW-0732">Signal</keyword>
<evidence type="ECO:0000256" key="3">
    <source>
        <dbReference type="SAM" id="SignalP"/>
    </source>
</evidence>
<dbReference type="PANTHER" id="PTHR46825">
    <property type="entry name" value="D-ALANYL-D-ALANINE-CARBOXYPEPTIDASE/ENDOPEPTIDASE AMPH"/>
    <property type="match status" value="1"/>
</dbReference>
<dbReference type="GO" id="GO:0016787">
    <property type="term" value="F:hydrolase activity"/>
    <property type="evidence" value="ECO:0007669"/>
    <property type="project" value="UniProtKB-KW"/>
</dbReference>
<dbReference type="PANTHER" id="PTHR46825:SF11">
    <property type="entry name" value="PENICILLIN-BINDING PROTEIN 4"/>
    <property type="match status" value="1"/>
</dbReference>
<dbReference type="EMBL" id="MBTG01000023">
    <property type="protein sequence ID" value="OPH53555.1"/>
    <property type="molecule type" value="Genomic_DNA"/>
</dbReference>
<dbReference type="GO" id="GO:0016020">
    <property type="term" value="C:membrane"/>
    <property type="evidence" value="ECO:0007669"/>
    <property type="project" value="UniProtKB-SubCell"/>
</dbReference>
<dbReference type="Gene3D" id="3.40.710.10">
    <property type="entry name" value="DD-peptidase/beta-lactamase superfamily"/>
    <property type="match status" value="1"/>
</dbReference>
<dbReference type="InterPro" id="IPR050491">
    <property type="entry name" value="AmpC-like"/>
</dbReference>
<comment type="subcellular location">
    <subcellularLocation>
        <location evidence="1">Membrane</location>
    </subcellularLocation>
</comment>
<keyword evidence="5" id="KW-0378">Hydrolase</keyword>
<dbReference type="InterPro" id="IPR012338">
    <property type="entry name" value="Beta-lactam/transpept-like"/>
</dbReference>
<evidence type="ECO:0000256" key="1">
    <source>
        <dbReference type="ARBA" id="ARBA00004370"/>
    </source>
</evidence>
<organism evidence="5 6">
    <name type="scientific">Paenibacillus ferrarius</name>
    <dbReference type="NCBI Taxonomy" id="1469647"/>
    <lineage>
        <taxon>Bacteria</taxon>
        <taxon>Bacillati</taxon>
        <taxon>Bacillota</taxon>
        <taxon>Bacilli</taxon>
        <taxon>Bacillales</taxon>
        <taxon>Paenibacillaceae</taxon>
        <taxon>Paenibacillus</taxon>
    </lineage>
</organism>
<evidence type="ECO:0000259" key="4">
    <source>
        <dbReference type="Pfam" id="PF00144"/>
    </source>
</evidence>
<feature type="chain" id="PRO_5012731355" evidence="3">
    <location>
        <begin position="24"/>
        <end position="685"/>
    </location>
</feature>
<dbReference type="STRING" id="1469647.BC351_06745"/>
<feature type="domain" description="Beta-lactamase-related" evidence="4">
    <location>
        <begin position="38"/>
        <end position="358"/>
    </location>
</feature>
<dbReference type="Proteomes" id="UP000190626">
    <property type="component" value="Unassembled WGS sequence"/>
</dbReference>
<dbReference type="AlphaFoldDB" id="A0A1V4HFM7"/>
<evidence type="ECO:0000313" key="6">
    <source>
        <dbReference type="Proteomes" id="UP000190626"/>
    </source>
</evidence>
<evidence type="ECO:0000256" key="2">
    <source>
        <dbReference type="ARBA" id="ARBA00023136"/>
    </source>
</evidence>
<dbReference type="SUPFAM" id="SSF56601">
    <property type="entry name" value="beta-lactamase/transpeptidase-like"/>
    <property type="match status" value="1"/>
</dbReference>